<dbReference type="STRING" id="1526658.BHK69_06360"/>
<gene>
    <name evidence="2" type="ORF">BHK69_06360</name>
</gene>
<evidence type="ECO:0000313" key="2">
    <source>
        <dbReference type="EMBL" id="AOO80144.1"/>
    </source>
</evidence>
<protein>
    <recommendedName>
        <fullName evidence="1">Histidine kinase domain-containing protein</fullName>
    </recommendedName>
</protein>
<organism evidence="2 3">
    <name type="scientific">Bosea vaviloviae</name>
    <dbReference type="NCBI Taxonomy" id="1526658"/>
    <lineage>
        <taxon>Bacteria</taxon>
        <taxon>Pseudomonadati</taxon>
        <taxon>Pseudomonadota</taxon>
        <taxon>Alphaproteobacteria</taxon>
        <taxon>Hyphomicrobiales</taxon>
        <taxon>Boseaceae</taxon>
        <taxon>Bosea</taxon>
    </lineage>
</organism>
<evidence type="ECO:0000313" key="3">
    <source>
        <dbReference type="Proteomes" id="UP000094969"/>
    </source>
</evidence>
<dbReference type="PROSITE" id="PS50109">
    <property type="entry name" value="HIS_KIN"/>
    <property type="match status" value="1"/>
</dbReference>
<dbReference type="SUPFAM" id="SSF55874">
    <property type="entry name" value="ATPase domain of HSP90 chaperone/DNA topoisomerase II/histidine kinase"/>
    <property type="match status" value="1"/>
</dbReference>
<sequence>MVEVFDDGTGIRASEWASVVAPFTSGSTGQGGSGLGPAIASDVIRSHGGSIRFAGKADGFAAC</sequence>
<feature type="domain" description="Histidine kinase" evidence="1">
    <location>
        <begin position="1"/>
        <end position="63"/>
    </location>
</feature>
<reference evidence="2 3" key="1">
    <citation type="journal article" date="2015" name="Antonie Van Leeuwenhoek">
        <title>Bosea vaviloviae sp. nov., a new species of slow-growing rhizobia isolated from nodules of the relict species Vavilovia formosa (Stev.) Fed.</title>
        <authorList>
            <person name="Safronova V.I."/>
            <person name="Kuznetsova I.G."/>
            <person name="Sazanova A.L."/>
            <person name="Kimeklis A.K."/>
            <person name="Belimov A.A."/>
            <person name="Andronov E.E."/>
            <person name="Pinaev A.G."/>
            <person name="Chizhevskaya E.P."/>
            <person name="Pukhaev A.R."/>
            <person name="Popov K.P."/>
            <person name="Willems A."/>
            <person name="Tikhonovich I.A."/>
        </authorList>
    </citation>
    <scope>NUCLEOTIDE SEQUENCE [LARGE SCALE GENOMIC DNA]</scope>
    <source>
        <strain evidence="2 3">Vaf18</strain>
    </source>
</reference>
<name>A0A1D7TYD9_9HYPH</name>
<dbReference type="AlphaFoldDB" id="A0A1D7TYD9"/>
<dbReference type="Proteomes" id="UP000094969">
    <property type="component" value="Chromosome"/>
</dbReference>
<dbReference type="KEGG" id="bvv:BHK69_06360"/>
<evidence type="ECO:0000259" key="1">
    <source>
        <dbReference type="PROSITE" id="PS50109"/>
    </source>
</evidence>
<dbReference type="EMBL" id="CP017147">
    <property type="protein sequence ID" value="AOO80144.1"/>
    <property type="molecule type" value="Genomic_DNA"/>
</dbReference>
<accession>A0A1D7TYD9</accession>
<dbReference type="Gene3D" id="3.30.565.10">
    <property type="entry name" value="Histidine kinase-like ATPase, C-terminal domain"/>
    <property type="match status" value="1"/>
</dbReference>
<dbReference type="InterPro" id="IPR036890">
    <property type="entry name" value="HATPase_C_sf"/>
</dbReference>
<dbReference type="InterPro" id="IPR003594">
    <property type="entry name" value="HATPase_dom"/>
</dbReference>
<proteinExistence type="predicted"/>
<dbReference type="Pfam" id="PF02518">
    <property type="entry name" value="HATPase_c"/>
    <property type="match status" value="1"/>
</dbReference>
<keyword evidence="3" id="KW-1185">Reference proteome</keyword>
<dbReference type="InterPro" id="IPR005467">
    <property type="entry name" value="His_kinase_dom"/>
</dbReference>
<dbReference type="RefSeq" id="WP_069689365.1">
    <property type="nucleotide sequence ID" value="NZ_CP017147.1"/>
</dbReference>